<comment type="caution">
    <text evidence="1">The sequence shown here is derived from an EMBL/GenBank/DDBJ whole genome shotgun (WGS) entry which is preliminary data.</text>
</comment>
<reference evidence="1 2" key="1">
    <citation type="submission" date="2023-12" db="EMBL/GenBank/DDBJ databases">
        <title>Baltic Sea Cyanobacteria.</title>
        <authorList>
            <person name="Delbaje E."/>
            <person name="Fewer D.P."/>
            <person name="Shishido T.K."/>
        </authorList>
    </citation>
    <scope>NUCLEOTIDE SEQUENCE [LARGE SCALE GENOMIC DNA]</scope>
    <source>
        <strain evidence="1 2">UHCC 0281</strain>
    </source>
</reference>
<protein>
    <submittedName>
        <fullName evidence="1">ATP-grasp fold amidoligase family protein</fullName>
    </submittedName>
</protein>
<dbReference type="Proteomes" id="UP001302329">
    <property type="component" value="Unassembled WGS sequence"/>
</dbReference>
<gene>
    <name evidence="1" type="ORF">VB739_05720</name>
</gene>
<sequence>MRTLKRTLAARITRYQARRILRAMERASPSPFATVPAEGYQRGIDFYSRQELIATLQNVLATYRTACGRFPNLVSPQLYSEKVNHAKFFAPIKVPASGNKLLTAHFLPPALEGRVSLPEVVWHDQQPALPANESLAPGDYYLKASHGSGMVKKVSFPLDAMQRKVLEATCQQWLSRPYGLEQGEWWYNAFPPHLLLERSVSARTPSISLLFYVLGGDVALITVFAKALSPGVPNRRLLLDGSFQAHAEQDPEEMRLGDLDLSEPLKQRCLEVARTLGAQFRSVRIDLMVGDDERIYLNEVTFSPNAGLPFVGRELDRRLGSLWQGAGLWR</sequence>
<name>A0ABU5SVH8_9CYAN</name>
<proteinExistence type="predicted"/>
<keyword evidence="2" id="KW-1185">Reference proteome</keyword>
<evidence type="ECO:0000313" key="1">
    <source>
        <dbReference type="EMBL" id="MEA5442047.1"/>
    </source>
</evidence>
<organism evidence="1 2">
    <name type="scientific">Cyanobium gracile UHCC 0281</name>
    <dbReference type="NCBI Taxonomy" id="3110309"/>
    <lineage>
        <taxon>Bacteria</taxon>
        <taxon>Bacillati</taxon>
        <taxon>Cyanobacteriota</taxon>
        <taxon>Cyanophyceae</taxon>
        <taxon>Synechococcales</taxon>
        <taxon>Prochlorococcaceae</taxon>
        <taxon>Cyanobium</taxon>
    </lineage>
</organism>
<dbReference type="EMBL" id="JAYGHY010000012">
    <property type="protein sequence ID" value="MEA5442047.1"/>
    <property type="molecule type" value="Genomic_DNA"/>
</dbReference>
<evidence type="ECO:0000313" key="2">
    <source>
        <dbReference type="Proteomes" id="UP001302329"/>
    </source>
</evidence>
<accession>A0ABU5SVH8</accession>